<reference evidence="6 7" key="1">
    <citation type="submission" date="2018-04" db="EMBL/GenBank/DDBJ databases">
        <title>Pelagivirga bohaiensis gen. nov., sp. nov., a bacterium isolated from the Bohai Sea.</title>
        <authorList>
            <person name="Ji X."/>
        </authorList>
    </citation>
    <scope>NUCLEOTIDE SEQUENCE [LARGE SCALE GENOMIC DNA]</scope>
    <source>
        <strain evidence="6 7">BH-SD16</strain>
    </source>
</reference>
<evidence type="ECO:0000256" key="2">
    <source>
        <dbReference type="ARBA" id="ARBA00022617"/>
    </source>
</evidence>
<dbReference type="Gene3D" id="1.10.490.10">
    <property type="entry name" value="Globins"/>
    <property type="match status" value="1"/>
</dbReference>
<dbReference type="GO" id="GO:0020037">
    <property type="term" value="F:heme binding"/>
    <property type="evidence" value="ECO:0007669"/>
    <property type="project" value="InterPro"/>
</dbReference>
<dbReference type="AlphaFoldDB" id="A0A2T7FUX8"/>
<dbReference type="Pfam" id="PF01152">
    <property type="entry name" value="Bac_globin"/>
    <property type="match status" value="1"/>
</dbReference>
<protein>
    <submittedName>
        <fullName evidence="6">Globin family protein</fullName>
    </submittedName>
</protein>
<keyword evidence="2 5" id="KW-0349">Heme</keyword>
<dbReference type="EMBL" id="QCYG01000007">
    <property type="protein sequence ID" value="PVA05980.1"/>
    <property type="molecule type" value="Genomic_DNA"/>
</dbReference>
<organism evidence="6 7">
    <name type="scientific">Thalassorhabdomicrobium marinisediminis</name>
    <dbReference type="NCBI Taxonomy" id="2170577"/>
    <lineage>
        <taxon>Bacteria</taxon>
        <taxon>Pseudomonadati</taxon>
        <taxon>Pseudomonadota</taxon>
        <taxon>Alphaproteobacteria</taxon>
        <taxon>Rhodobacterales</taxon>
        <taxon>Paracoccaceae</taxon>
        <taxon>Thalassorhabdomicrobium</taxon>
    </lineage>
</organism>
<dbReference type="InterPro" id="IPR012292">
    <property type="entry name" value="Globin/Proto"/>
</dbReference>
<accession>A0A2T7FUX8</accession>
<dbReference type="CDD" id="cd08916">
    <property type="entry name" value="TrHb3_P"/>
    <property type="match status" value="1"/>
</dbReference>
<keyword evidence="1" id="KW-0813">Transport</keyword>
<keyword evidence="3 5" id="KW-0479">Metal-binding</keyword>
<keyword evidence="4 5" id="KW-0408">Iron</keyword>
<evidence type="ECO:0000313" key="6">
    <source>
        <dbReference type="EMBL" id="PVA05980.1"/>
    </source>
</evidence>
<name>A0A2T7FUX8_9RHOB</name>
<keyword evidence="7" id="KW-1185">Reference proteome</keyword>
<evidence type="ECO:0000256" key="5">
    <source>
        <dbReference type="PIRSR" id="PIRSR601486-1"/>
    </source>
</evidence>
<sequence length="133" mass="15104">MTPLARLPVSEAQIAQVVSRFYASVRAHEELGPIFAAHIVDWPAHEEKIVRFWRNALLRERIYDGNPMQVHRAAGNVRPEHFEVWLSVFDETLFAVLPSDLAQVWSAIAHNIGRALRYGLERRATPDGVPVLT</sequence>
<dbReference type="InterPro" id="IPR009050">
    <property type="entry name" value="Globin-like_sf"/>
</dbReference>
<dbReference type="InterPro" id="IPR001486">
    <property type="entry name" value="Hemoglobin_trunc"/>
</dbReference>
<dbReference type="GO" id="GO:0046872">
    <property type="term" value="F:metal ion binding"/>
    <property type="evidence" value="ECO:0007669"/>
    <property type="project" value="UniProtKB-KW"/>
</dbReference>
<comment type="caution">
    <text evidence="6">The sequence shown here is derived from an EMBL/GenBank/DDBJ whole genome shotgun (WGS) entry which is preliminary data.</text>
</comment>
<dbReference type="SUPFAM" id="SSF46458">
    <property type="entry name" value="Globin-like"/>
    <property type="match status" value="1"/>
</dbReference>
<dbReference type="Proteomes" id="UP000244817">
    <property type="component" value="Unassembled WGS sequence"/>
</dbReference>
<proteinExistence type="predicted"/>
<evidence type="ECO:0000313" key="7">
    <source>
        <dbReference type="Proteomes" id="UP000244817"/>
    </source>
</evidence>
<evidence type="ECO:0000256" key="1">
    <source>
        <dbReference type="ARBA" id="ARBA00022448"/>
    </source>
</evidence>
<gene>
    <name evidence="6" type="ORF">DC363_11720</name>
</gene>
<dbReference type="GO" id="GO:0019825">
    <property type="term" value="F:oxygen binding"/>
    <property type="evidence" value="ECO:0007669"/>
    <property type="project" value="InterPro"/>
</dbReference>
<feature type="binding site" description="distal binding residue" evidence="5">
    <location>
        <position position="71"/>
    </location>
    <ligand>
        <name>heme</name>
        <dbReference type="ChEBI" id="CHEBI:30413"/>
    </ligand>
    <ligandPart>
        <name>Fe</name>
        <dbReference type="ChEBI" id="CHEBI:18248"/>
    </ligandPart>
</feature>
<evidence type="ECO:0000256" key="3">
    <source>
        <dbReference type="ARBA" id="ARBA00022723"/>
    </source>
</evidence>
<dbReference type="OrthoDB" id="25954at2"/>
<evidence type="ECO:0000256" key="4">
    <source>
        <dbReference type="ARBA" id="ARBA00023004"/>
    </source>
</evidence>